<keyword evidence="3" id="KW-0812">Transmembrane</keyword>
<dbReference type="PANTHER" id="PTHR40027:SF1">
    <property type="entry name" value="CELL DIVISION PROTEIN DIVIC"/>
    <property type="match status" value="1"/>
</dbReference>
<dbReference type="InterPro" id="IPR007060">
    <property type="entry name" value="FtsL/DivIC"/>
</dbReference>
<feature type="transmembrane region" description="Helical" evidence="3">
    <location>
        <begin position="38"/>
        <end position="57"/>
    </location>
</feature>
<name>A0ABN8AG64_9BACI</name>
<sequence>MSAARNQKIAKIHSDYSKQKQEQQLKQQKKRRGLYRRLSLFFCIALIFGILMGKTLLDQRSILQDKAERKEAVEQELVKLEKTQQHLEEEIVKLNDDDYIAKIARRDYFMSENDEIIFNIPDDNTSAD</sequence>
<keyword evidence="5" id="KW-1185">Reference proteome</keyword>
<dbReference type="GO" id="GO:0051301">
    <property type="term" value="P:cell division"/>
    <property type="evidence" value="ECO:0007669"/>
    <property type="project" value="UniProtKB-KW"/>
</dbReference>
<dbReference type="Proteomes" id="UP000789833">
    <property type="component" value="Unassembled WGS sequence"/>
</dbReference>
<evidence type="ECO:0000313" key="4">
    <source>
        <dbReference type="EMBL" id="CAG9623091.1"/>
    </source>
</evidence>
<feature type="compositionally biased region" description="Basic and acidic residues" evidence="2">
    <location>
        <begin position="12"/>
        <end position="23"/>
    </location>
</feature>
<evidence type="ECO:0000256" key="3">
    <source>
        <dbReference type="SAM" id="Phobius"/>
    </source>
</evidence>
<accession>A0ABN8AG64</accession>
<evidence type="ECO:0000313" key="5">
    <source>
        <dbReference type="Proteomes" id="UP000789833"/>
    </source>
</evidence>
<dbReference type="RefSeq" id="WP_230504211.1">
    <property type="nucleotide sequence ID" value="NZ_CAKJTJ010000034.1"/>
</dbReference>
<keyword evidence="4" id="KW-0132">Cell division</keyword>
<dbReference type="InterPro" id="IPR039076">
    <property type="entry name" value="DivIC"/>
</dbReference>
<feature type="coiled-coil region" evidence="1">
    <location>
        <begin position="63"/>
        <end position="97"/>
    </location>
</feature>
<keyword evidence="1" id="KW-0175">Coiled coil</keyword>
<comment type="caution">
    <text evidence="4">The sequence shown here is derived from an EMBL/GenBank/DDBJ whole genome shotgun (WGS) entry which is preliminary data.</text>
</comment>
<dbReference type="PANTHER" id="PTHR40027">
    <property type="entry name" value="CELL DIVISION PROTEIN DIVIC"/>
    <property type="match status" value="1"/>
</dbReference>
<organism evidence="4 5">
    <name type="scientific">Sutcliffiella rhizosphaerae</name>
    <dbReference type="NCBI Taxonomy" id="2880967"/>
    <lineage>
        <taxon>Bacteria</taxon>
        <taxon>Bacillati</taxon>
        <taxon>Bacillota</taxon>
        <taxon>Bacilli</taxon>
        <taxon>Bacillales</taxon>
        <taxon>Bacillaceae</taxon>
        <taxon>Sutcliffiella</taxon>
    </lineage>
</organism>
<dbReference type="EMBL" id="CAKJTJ010000034">
    <property type="protein sequence ID" value="CAG9623091.1"/>
    <property type="molecule type" value="Genomic_DNA"/>
</dbReference>
<keyword evidence="3" id="KW-0472">Membrane</keyword>
<protein>
    <submittedName>
        <fullName evidence="4">Cell division protein DivIC</fullName>
    </submittedName>
</protein>
<evidence type="ECO:0000256" key="2">
    <source>
        <dbReference type="SAM" id="MobiDB-lite"/>
    </source>
</evidence>
<keyword evidence="3" id="KW-1133">Transmembrane helix</keyword>
<feature type="region of interest" description="Disordered" evidence="2">
    <location>
        <begin position="1"/>
        <end position="31"/>
    </location>
</feature>
<reference evidence="4 5" key="1">
    <citation type="submission" date="2021-10" db="EMBL/GenBank/DDBJ databases">
        <authorList>
            <person name="Criscuolo A."/>
        </authorList>
    </citation>
    <scope>NUCLEOTIDE SEQUENCE [LARGE SCALE GENOMIC DNA]</scope>
    <source>
        <strain evidence="5">CIP 111883</strain>
    </source>
</reference>
<proteinExistence type="predicted"/>
<evidence type="ECO:0000256" key="1">
    <source>
        <dbReference type="SAM" id="Coils"/>
    </source>
</evidence>
<dbReference type="Pfam" id="PF04977">
    <property type="entry name" value="DivIC"/>
    <property type="match status" value="1"/>
</dbReference>
<gene>
    <name evidence="4" type="primary">divIC</name>
    <name evidence="4" type="ORF">BACCIP111883_03887</name>
</gene>
<keyword evidence="4" id="KW-0131">Cell cycle</keyword>